<feature type="transmembrane region" description="Helical" evidence="1">
    <location>
        <begin position="6"/>
        <end position="27"/>
    </location>
</feature>
<name>A0ABT3GQJ4_9BACT</name>
<proteinExistence type="predicted"/>
<evidence type="ECO:0000313" key="3">
    <source>
        <dbReference type="Proteomes" id="UP001320876"/>
    </source>
</evidence>
<evidence type="ECO:0000313" key="2">
    <source>
        <dbReference type="EMBL" id="MCW1925798.1"/>
    </source>
</evidence>
<dbReference type="Proteomes" id="UP001320876">
    <property type="component" value="Unassembled WGS sequence"/>
</dbReference>
<keyword evidence="3" id="KW-1185">Reference proteome</keyword>
<dbReference type="EMBL" id="JAPDDT010000017">
    <property type="protein sequence ID" value="MCW1925798.1"/>
    <property type="molecule type" value="Genomic_DNA"/>
</dbReference>
<accession>A0ABT3GQJ4</accession>
<dbReference type="RefSeq" id="WP_264489905.1">
    <property type="nucleotide sequence ID" value="NZ_JAPDDT010000017.1"/>
</dbReference>
<evidence type="ECO:0000256" key="1">
    <source>
        <dbReference type="SAM" id="Phobius"/>
    </source>
</evidence>
<protein>
    <recommendedName>
        <fullName evidence="4">DUF3592 domain-containing protein</fullName>
    </recommendedName>
</protein>
<keyword evidence="1" id="KW-0812">Transmembrane</keyword>
<sequence length="174" mass="19427">MHLPTLAKYLLVAWMLPVGIVVIARTFSPDPGQSRSDFQSATFTPARIWTTEHQGTRRSDYFELRVQSPAGEFFFHRDPNPEPIQQLGARIPRDRPLALLYQSGHEGNVLMEIADGSPGASTSFLSFSDIMAEYAARRRLVYIVAAIWFTLANLISWALWKAVPNPPATVTDGP</sequence>
<comment type="caution">
    <text evidence="2">The sequence shown here is derived from an EMBL/GenBank/DDBJ whole genome shotgun (WGS) entry which is preliminary data.</text>
</comment>
<evidence type="ECO:0008006" key="4">
    <source>
        <dbReference type="Google" id="ProtNLM"/>
    </source>
</evidence>
<gene>
    <name evidence="2" type="ORF">OKA05_24785</name>
</gene>
<reference evidence="2 3" key="1">
    <citation type="submission" date="2022-10" db="EMBL/GenBank/DDBJ databases">
        <title>Luteolibacter arcticus strain CCTCC AB 2014275, whole genome shotgun sequencing project.</title>
        <authorList>
            <person name="Zhao G."/>
            <person name="Shen L."/>
        </authorList>
    </citation>
    <scope>NUCLEOTIDE SEQUENCE [LARGE SCALE GENOMIC DNA]</scope>
    <source>
        <strain evidence="2 3">CCTCC AB 2014275</strain>
    </source>
</reference>
<organism evidence="2 3">
    <name type="scientific">Luteolibacter arcticus</name>
    <dbReference type="NCBI Taxonomy" id="1581411"/>
    <lineage>
        <taxon>Bacteria</taxon>
        <taxon>Pseudomonadati</taxon>
        <taxon>Verrucomicrobiota</taxon>
        <taxon>Verrucomicrobiia</taxon>
        <taxon>Verrucomicrobiales</taxon>
        <taxon>Verrucomicrobiaceae</taxon>
        <taxon>Luteolibacter</taxon>
    </lineage>
</organism>
<keyword evidence="1" id="KW-0472">Membrane</keyword>
<keyword evidence="1" id="KW-1133">Transmembrane helix</keyword>
<feature type="transmembrane region" description="Helical" evidence="1">
    <location>
        <begin position="140"/>
        <end position="160"/>
    </location>
</feature>